<dbReference type="SUPFAM" id="SSF103481">
    <property type="entry name" value="Multidrug resistance efflux transporter EmrE"/>
    <property type="match status" value="1"/>
</dbReference>
<keyword evidence="1" id="KW-0812">Transmembrane</keyword>
<evidence type="ECO:0008006" key="4">
    <source>
        <dbReference type="Google" id="ProtNLM"/>
    </source>
</evidence>
<feature type="transmembrane region" description="Helical" evidence="1">
    <location>
        <begin position="174"/>
        <end position="197"/>
    </location>
</feature>
<dbReference type="EMBL" id="FMYH01000001">
    <property type="protein sequence ID" value="SDB84293.1"/>
    <property type="molecule type" value="Genomic_DNA"/>
</dbReference>
<dbReference type="STRING" id="1814289.SAMN05216410_0380"/>
<feature type="transmembrane region" description="Helical" evidence="1">
    <location>
        <begin position="236"/>
        <end position="256"/>
    </location>
</feature>
<name>A0A1G6GR24_9MICO</name>
<dbReference type="InterPro" id="IPR037185">
    <property type="entry name" value="EmrE-like"/>
</dbReference>
<feature type="transmembrane region" description="Helical" evidence="1">
    <location>
        <begin position="149"/>
        <end position="168"/>
    </location>
</feature>
<feature type="transmembrane region" description="Helical" evidence="1">
    <location>
        <begin position="122"/>
        <end position="142"/>
    </location>
</feature>
<accession>A0A1G6GR24</accession>
<keyword evidence="3" id="KW-1185">Reference proteome</keyword>
<proteinExistence type="predicted"/>
<protein>
    <recommendedName>
        <fullName evidence="4">Magnesium transporter NIPA</fullName>
    </recommendedName>
</protein>
<dbReference type="OrthoDB" id="3290813at2"/>
<dbReference type="Proteomes" id="UP000199039">
    <property type="component" value="Unassembled WGS sequence"/>
</dbReference>
<organism evidence="2 3">
    <name type="scientific">Sanguibacter gelidistatuariae</name>
    <dbReference type="NCBI Taxonomy" id="1814289"/>
    <lineage>
        <taxon>Bacteria</taxon>
        <taxon>Bacillati</taxon>
        <taxon>Actinomycetota</taxon>
        <taxon>Actinomycetes</taxon>
        <taxon>Micrococcales</taxon>
        <taxon>Sanguibacteraceae</taxon>
        <taxon>Sanguibacter</taxon>
    </lineage>
</organism>
<dbReference type="PANTHER" id="PTHR40761:SF1">
    <property type="entry name" value="CONSERVED INTEGRAL MEMBRANE ALANINE VALINE AND LEUCINE RICH PROTEIN-RELATED"/>
    <property type="match status" value="1"/>
</dbReference>
<reference evidence="2 3" key="1">
    <citation type="submission" date="2016-09" db="EMBL/GenBank/DDBJ databases">
        <authorList>
            <person name="Capua I."/>
            <person name="De Benedictis P."/>
            <person name="Joannis T."/>
            <person name="Lombin L.H."/>
            <person name="Cattoli G."/>
        </authorList>
    </citation>
    <scope>NUCLEOTIDE SEQUENCE [LARGE SCALE GENOMIC DNA]</scope>
    <source>
        <strain evidence="2 3">ISLP-3</strain>
    </source>
</reference>
<evidence type="ECO:0000313" key="2">
    <source>
        <dbReference type="EMBL" id="SDB84293.1"/>
    </source>
</evidence>
<dbReference type="AlphaFoldDB" id="A0A1G6GR24"/>
<evidence type="ECO:0000313" key="3">
    <source>
        <dbReference type="Proteomes" id="UP000199039"/>
    </source>
</evidence>
<dbReference type="PANTHER" id="PTHR40761">
    <property type="entry name" value="CONSERVED INTEGRAL MEMBRANE ALANINE VALINE AND LEUCINE RICH PROTEIN-RELATED"/>
    <property type="match status" value="1"/>
</dbReference>
<feature type="transmembrane region" description="Helical" evidence="1">
    <location>
        <begin position="209"/>
        <end position="230"/>
    </location>
</feature>
<keyword evidence="1" id="KW-1133">Transmembrane helix</keyword>
<feature type="transmembrane region" description="Helical" evidence="1">
    <location>
        <begin position="49"/>
        <end position="80"/>
    </location>
</feature>
<sequence>MSLSIFAALAAAAGYGGGSVVQAMASTQAAGLKVFRRPAYAVGTSITLVAWAFSLVALKYLPLLTVQTVLASALVVTVLLDRAVFGTRLRRIDVLAALAVTGALALLAVGSGAQSRVATPSWFGFSMLVLLAALIVATAVTYRRADASVQAVLSGLASAGLAMCARAAHGSGGWIDFFLTPMAWLTIGFAILSSVTFSRAVEHGTVGPARALVSVTQVIIPGLVGVTILGDTVRDGWGATTLVAVLIALVGCIILATRPAGATPHLADVRAHAAGTLDFDPTISEVEALRTTPADIVALDLAAIERFPAPRVHLAGRGRTR</sequence>
<evidence type="ECO:0000256" key="1">
    <source>
        <dbReference type="SAM" id="Phobius"/>
    </source>
</evidence>
<feature type="transmembrane region" description="Helical" evidence="1">
    <location>
        <begin position="92"/>
        <end position="110"/>
    </location>
</feature>
<gene>
    <name evidence="2" type="ORF">SAMN05216410_0380</name>
</gene>
<keyword evidence="1" id="KW-0472">Membrane</keyword>
<dbReference type="RefSeq" id="WP_139185641.1">
    <property type="nucleotide sequence ID" value="NZ_FMYH01000001.1"/>
</dbReference>